<feature type="transmembrane region" description="Helical" evidence="1">
    <location>
        <begin position="93"/>
        <end position="116"/>
    </location>
</feature>
<dbReference type="Proteomes" id="UP000183983">
    <property type="component" value="Unassembled WGS sequence"/>
</dbReference>
<evidence type="ECO:0000256" key="1">
    <source>
        <dbReference type="SAM" id="Phobius"/>
    </source>
</evidence>
<keyword evidence="1" id="KW-1133">Transmembrane helix</keyword>
<name>A0A1M7P437_9PSED</name>
<proteinExistence type="predicted"/>
<accession>A0A1M7P437</accession>
<evidence type="ECO:0008006" key="4">
    <source>
        <dbReference type="Google" id="ProtNLM"/>
    </source>
</evidence>
<evidence type="ECO:0000313" key="3">
    <source>
        <dbReference type="Proteomes" id="UP000183983"/>
    </source>
</evidence>
<evidence type="ECO:0000313" key="2">
    <source>
        <dbReference type="EMBL" id="SHN11292.1"/>
    </source>
</evidence>
<feature type="transmembrane region" description="Helical" evidence="1">
    <location>
        <begin position="56"/>
        <end position="81"/>
    </location>
</feature>
<dbReference type="AlphaFoldDB" id="A0A1M7P437"/>
<dbReference type="EMBL" id="FRDA01000008">
    <property type="protein sequence ID" value="SHN11292.1"/>
    <property type="molecule type" value="Genomic_DNA"/>
</dbReference>
<keyword evidence="1" id="KW-0472">Membrane</keyword>
<reference evidence="2 3" key="1">
    <citation type="submission" date="2016-11" db="EMBL/GenBank/DDBJ databases">
        <authorList>
            <person name="Jaros S."/>
            <person name="Januszkiewicz K."/>
            <person name="Wedrychowicz H."/>
        </authorList>
    </citation>
    <scope>NUCLEOTIDE SEQUENCE [LARGE SCALE GENOMIC DNA]</scope>
    <source>
        <strain evidence="2 3">LMG 26898</strain>
    </source>
</reference>
<gene>
    <name evidence="2" type="ORF">SAMN05216593_10850</name>
</gene>
<dbReference type="STRING" id="1190415.SAMN05216593_10850"/>
<protein>
    <recommendedName>
        <fullName evidence="4">Transmembrane protein</fullName>
    </recommendedName>
</protein>
<feature type="transmembrane region" description="Helical" evidence="1">
    <location>
        <begin position="20"/>
        <end position="44"/>
    </location>
</feature>
<sequence>MAERHREEMHNVSKTHPAHYLILALIGLGIWVPVIGVALCLYVLRSASGLGMGGPAVVGTLFSLLSVELAATVLLLIYAFRAKPWRRVKSVRMGFYVHALGAGVSAVLVLVFVFAVTMSRTGGH</sequence>
<keyword evidence="1" id="KW-0812">Transmembrane</keyword>
<organism evidence="2 3">
    <name type="scientific">Pseudomonas asturiensis</name>
    <dbReference type="NCBI Taxonomy" id="1190415"/>
    <lineage>
        <taxon>Bacteria</taxon>
        <taxon>Pseudomonadati</taxon>
        <taxon>Pseudomonadota</taxon>
        <taxon>Gammaproteobacteria</taxon>
        <taxon>Pseudomonadales</taxon>
        <taxon>Pseudomonadaceae</taxon>
        <taxon>Pseudomonas</taxon>
    </lineage>
</organism>